<accession>A0A8J2VYH4</accession>
<organism evidence="1 2">
    <name type="scientific">Pullulanibacillus camelliae</name>
    <dbReference type="NCBI Taxonomy" id="1707096"/>
    <lineage>
        <taxon>Bacteria</taxon>
        <taxon>Bacillati</taxon>
        <taxon>Bacillota</taxon>
        <taxon>Bacilli</taxon>
        <taxon>Bacillales</taxon>
        <taxon>Sporolactobacillaceae</taxon>
        <taxon>Pullulanibacillus</taxon>
    </lineage>
</organism>
<name>A0A8J2VYH4_9BACL</name>
<dbReference type="Pfam" id="PF08807">
    <property type="entry name" value="DUF1798"/>
    <property type="match status" value="1"/>
</dbReference>
<gene>
    <name evidence="1" type="ORF">GCM10011391_17380</name>
</gene>
<evidence type="ECO:0000313" key="1">
    <source>
        <dbReference type="EMBL" id="GGE39100.1"/>
    </source>
</evidence>
<dbReference type="RefSeq" id="WP_188692234.1">
    <property type="nucleotide sequence ID" value="NZ_BMIR01000006.1"/>
</dbReference>
<sequence>MDHDQKRQLLQLNEQLIQVNQRAHQQFVQKTRSEGYEMDFYGEVKPFADKVLALVDEWRPLVDEWIKSDHPKYIYAKQINDTYDNLTIVSVTCFQKDTRRRRFLETIKSIDYVLNAIQQQFSYN</sequence>
<evidence type="ECO:0008006" key="3">
    <source>
        <dbReference type="Google" id="ProtNLM"/>
    </source>
</evidence>
<dbReference type="InterPro" id="IPR023351">
    <property type="entry name" value="YppE-like_sf"/>
</dbReference>
<reference evidence="1" key="2">
    <citation type="submission" date="2020-09" db="EMBL/GenBank/DDBJ databases">
        <authorList>
            <person name="Sun Q."/>
            <person name="Zhou Y."/>
        </authorList>
    </citation>
    <scope>NUCLEOTIDE SEQUENCE</scope>
    <source>
        <strain evidence="1">CGMCC 1.15371</strain>
    </source>
</reference>
<evidence type="ECO:0000313" key="2">
    <source>
        <dbReference type="Proteomes" id="UP000628775"/>
    </source>
</evidence>
<dbReference type="Gene3D" id="1.20.120.440">
    <property type="entry name" value="YppE-like"/>
    <property type="match status" value="1"/>
</dbReference>
<dbReference type="Proteomes" id="UP000628775">
    <property type="component" value="Unassembled WGS sequence"/>
</dbReference>
<keyword evidence="2" id="KW-1185">Reference proteome</keyword>
<comment type="caution">
    <text evidence="1">The sequence shown here is derived from an EMBL/GenBank/DDBJ whole genome shotgun (WGS) entry which is preliminary data.</text>
</comment>
<dbReference type="EMBL" id="BMIR01000006">
    <property type="protein sequence ID" value="GGE39100.1"/>
    <property type="molecule type" value="Genomic_DNA"/>
</dbReference>
<protein>
    <recommendedName>
        <fullName evidence="3">DUF1798 family protein</fullName>
    </recommendedName>
</protein>
<dbReference type="InterPro" id="IPR014913">
    <property type="entry name" value="YppE-like"/>
</dbReference>
<dbReference type="SUPFAM" id="SSF140415">
    <property type="entry name" value="YppE-like"/>
    <property type="match status" value="1"/>
</dbReference>
<dbReference type="AlphaFoldDB" id="A0A8J2VYH4"/>
<proteinExistence type="predicted"/>
<reference evidence="1" key="1">
    <citation type="journal article" date="2014" name="Int. J. Syst. Evol. Microbiol.">
        <title>Complete genome sequence of Corynebacterium casei LMG S-19264T (=DSM 44701T), isolated from a smear-ripened cheese.</title>
        <authorList>
            <consortium name="US DOE Joint Genome Institute (JGI-PGF)"/>
            <person name="Walter F."/>
            <person name="Albersmeier A."/>
            <person name="Kalinowski J."/>
            <person name="Ruckert C."/>
        </authorList>
    </citation>
    <scope>NUCLEOTIDE SEQUENCE</scope>
    <source>
        <strain evidence="1">CGMCC 1.15371</strain>
    </source>
</reference>